<gene>
    <name evidence="1" type="ORF">PLANPX_5547</name>
</gene>
<organism evidence="1 2">
    <name type="scientific">Lacipirellula parvula</name>
    <dbReference type="NCBI Taxonomy" id="2650471"/>
    <lineage>
        <taxon>Bacteria</taxon>
        <taxon>Pseudomonadati</taxon>
        <taxon>Planctomycetota</taxon>
        <taxon>Planctomycetia</taxon>
        <taxon>Pirellulales</taxon>
        <taxon>Lacipirellulaceae</taxon>
        <taxon>Lacipirellula</taxon>
    </lineage>
</organism>
<evidence type="ECO:0000313" key="1">
    <source>
        <dbReference type="EMBL" id="BBO35935.1"/>
    </source>
</evidence>
<protein>
    <submittedName>
        <fullName evidence="1">Uncharacterized protein</fullName>
    </submittedName>
</protein>
<proteinExistence type="predicted"/>
<reference evidence="2" key="1">
    <citation type="submission" date="2019-10" db="EMBL/GenBank/DDBJ databases">
        <title>Lacipirellula parvula gen. nov., sp. nov., representing a lineage of planctomycetes widespread in freshwater anoxic habitats, and description of the family Lacipirellulaceae.</title>
        <authorList>
            <person name="Dedysh S.N."/>
            <person name="Kulichevskaya I.S."/>
            <person name="Beletsky A.V."/>
            <person name="Rakitin A.L."/>
            <person name="Mardanov A.V."/>
            <person name="Ivanova A.A."/>
            <person name="Saltykova V.X."/>
            <person name="Rijpstra W.I.C."/>
            <person name="Sinninghe Damste J.S."/>
            <person name="Ravin N.V."/>
        </authorList>
    </citation>
    <scope>NUCLEOTIDE SEQUENCE [LARGE SCALE GENOMIC DNA]</scope>
    <source>
        <strain evidence="2">PX69</strain>
    </source>
</reference>
<accession>A0A5K7XHR1</accession>
<dbReference type="EMBL" id="AP021861">
    <property type="protein sequence ID" value="BBO35935.1"/>
    <property type="molecule type" value="Genomic_DNA"/>
</dbReference>
<dbReference type="Proteomes" id="UP000326837">
    <property type="component" value="Chromosome"/>
</dbReference>
<name>A0A5K7XHR1_9BACT</name>
<dbReference type="KEGG" id="lpav:PLANPX_5547"/>
<evidence type="ECO:0000313" key="2">
    <source>
        <dbReference type="Proteomes" id="UP000326837"/>
    </source>
</evidence>
<dbReference type="AlphaFoldDB" id="A0A5K7XHR1"/>
<sequence length="44" mass="4744">MRLPLIAVQTQRIESPFSRSGPMTNEEASCGKAPLVTGQLWGVS</sequence>
<keyword evidence="2" id="KW-1185">Reference proteome</keyword>